<comment type="caution">
    <text evidence="2">The sequence shown here is derived from an EMBL/GenBank/DDBJ whole genome shotgun (WGS) entry which is preliminary data.</text>
</comment>
<dbReference type="STRING" id="1817883.A3G31_10110"/>
<protein>
    <submittedName>
        <fullName evidence="2">Uncharacterized protein</fullName>
    </submittedName>
</protein>
<feature type="transmembrane region" description="Helical" evidence="1">
    <location>
        <begin position="49"/>
        <end position="67"/>
    </location>
</feature>
<feature type="transmembrane region" description="Helical" evidence="1">
    <location>
        <begin position="15"/>
        <end position="37"/>
    </location>
</feature>
<dbReference type="AlphaFoldDB" id="A0A1F7SMR2"/>
<evidence type="ECO:0000256" key="1">
    <source>
        <dbReference type="SAM" id="Phobius"/>
    </source>
</evidence>
<name>A0A1F7SMR2_9BACT</name>
<gene>
    <name evidence="2" type="ORF">A3G31_10110</name>
</gene>
<dbReference type="Proteomes" id="UP000178082">
    <property type="component" value="Unassembled WGS sequence"/>
</dbReference>
<dbReference type="EMBL" id="MGDI01000011">
    <property type="protein sequence ID" value="OGL54504.1"/>
    <property type="molecule type" value="Genomic_DNA"/>
</dbReference>
<keyword evidence="1" id="KW-0472">Membrane</keyword>
<keyword evidence="1" id="KW-1133">Transmembrane helix</keyword>
<keyword evidence="1" id="KW-0812">Transmembrane</keyword>
<accession>A0A1F7SMR2</accession>
<evidence type="ECO:0000313" key="2">
    <source>
        <dbReference type="EMBL" id="OGL54504.1"/>
    </source>
</evidence>
<reference evidence="2 3" key="1">
    <citation type="journal article" date="2016" name="Nat. Commun.">
        <title>Thousands of microbial genomes shed light on interconnected biogeochemical processes in an aquifer system.</title>
        <authorList>
            <person name="Anantharaman K."/>
            <person name="Brown C.T."/>
            <person name="Hug L.A."/>
            <person name="Sharon I."/>
            <person name="Castelle C.J."/>
            <person name="Probst A.J."/>
            <person name="Thomas B.C."/>
            <person name="Singh A."/>
            <person name="Wilkins M.J."/>
            <person name="Karaoz U."/>
            <person name="Brodie E.L."/>
            <person name="Williams K.H."/>
            <person name="Hubbard S.S."/>
            <person name="Banfield J.F."/>
        </authorList>
    </citation>
    <scope>NUCLEOTIDE SEQUENCE [LARGE SCALE GENOMIC DNA]</scope>
</reference>
<sequence>MTAARPFNANLADMIWFFIAIGSIPDLSAFAFGNHSLKDFFPGPVKTELTILVSVIPCLTWNPVIYIKPEFISLQG</sequence>
<proteinExistence type="predicted"/>
<evidence type="ECO:0000313" key="3">
    <source>
        <dbReference type="Proteomes" id="UP000178082"/>
    </source>
</evidence>
<organism evidence="2 3">
    <name type="scientific">Candidatus Schekmanbacteria bacterium RIFCSPLOWO2_12_FULL_38_15</name>
    <dbReference type="NCBI Taxonomy" id="1817883"/>
    <lineage>
        <taxon>Bacteria</taxon>
        <taxon>Candidatus Schekmaniibacteriota</taxon>
    </lineage>
</organism>